<keyword evidence="8" id="KW-0793">Thylakoid</keyword>
<evidence type="ECO:0000256" key="6">
    <source>
        <dbReference type="ARBA" id="ARBA00022982"/>
    </source>
</evidence>
<keyword evidence="3" id="KW-0813">Transport</keyword>
<feature type="chain" id="PRO_5043755801" evidence="10">
    <location>
        <begin position="23"/>
        <end position="102"/>
    </location>
</feature>
<comment type="similarity">
    <text evidence="2">Belongs to the cytochrome c family. PetJ subfamily.</text>
</comment>
<dbReference type="PANTHER" id="PTHR34688:SF2">
    <property type="entry name" value="CYTOCHROME C6, CHLOROPLASTIC"/>
    <property type="match status" value="1"/>
</dbReference>
<evidence type="ECO:0000256" key="3">
    <source>
        <dbReference type="ARBA" id="ARBA00022448"/>
    </source>
</evidence>
<evidence type="ECO:0000256" key="8">
    <source>
        <dbReference type="ARBA" id="ARBA00023078"/>
    </source>
</evidence>
<accession>A0AAW4L145</accession>
<dbReference type="InterPro" id="IPR036909">
    <property type="entry name" value="Cyt_c-like_dom_sf"/>
</dbReference>
<keyword evidence="5 9" id="KW-0479">Metal-binding</keyword>
<sequence>MKPSGAVLMASGGLLWATAAAAADGKALFEQHCSGCHYQGTNAVYPSRPLFRLYREANGLKTPKDLVAKMRRGGQGMPSFTAKQLSDADARAIAEYIIRTFD</sequence>
<evidence type="ECO:0000313" key="13">
    <source>
        <dbReference type="Proteomes" id="UP000811899"/>
    </source>
</evidence>
<evidence type="ECO:0000256" key="1">
    <source>
        <dbReference type="ARBA" id="ARBA00004518"/>
    </source>
</evidence>
<dbReference type="PROSITE" id="PS51007">
    <property type="entry name" value="CYTC"/>
    <property type="match status" value="1"/>
</dbReference>
<feature type="signal peptide" evidence="10">
    <location>
        <begin position="1"/>
        <end position="22"/>
    </location>
</feature>
<dbReference type="PANTHER" id="PTHR34688">
    <property type="entry name" value="CYTOCHROME C6, CHLOROPLASTIC"/>
    <property type="match status" value="1"/>
</dbReference>
<evidence type="ECO:0000313" key="12">
    <source>
        <dbReference type="EMBL" id="MBT0664681.1"/>
    </source>
</evidence>
<keyword evidence="6" id="KW-0249">Electron transport</keyword>
<dbReference type="AlphaFoldDB" id="A0AAW4L145"/>
<keyword evidence="13" id="KW-1185">Reference proteome</keyword>
<keyword evidence="4 9" id="KW-0349">Heme</keyword>
<dbReference type="EMBL" id="JAHCVJ010000003">
    <property type="protein sequence ID" value="MBT0664681.1"/>
    <property type="molecule type" value="Genomic_DNA"/>
</dbReference>
<evidence type="ECO:0000256" key="9">
    <source>
        <dbReference type="PROSITE-ProRule" id="PRU00433"/>
    </source>
</evidence>
<protein>
    <submittedName>
        <fullName evidence="12">C-type cytochrome</fullName>
    </submittedName>
</protein>
<reference evidence="12 13" key="1">
    <citation type="submission" date="2021-05" db="EMBL/GenBank/DDBJ databases">
        <title>The draft genome of Geobacter pelophilus DSM 12255.</title>
        <authorList>
            <person name="Xu Z."/>
            <person name="Masuda Y."/>
            <person name="Itoh H."/>
            <person name="Senoo K."/>
        </authorList>
    </citation>
    <scope>NUCLEOTIDE SEQUENCE [LARGE SCALE GENOMIC DNA]</scope>
    <source>
        <strain evidence="12 13">DSM 12255</strain>
    </source>
</reference>
<dbReference type="Gene3D" id="1.10.760.10">
    <property type="entry name" value="Cytochrome c-like domain"/>
    <property type="match status" value="1"/>
</dbReference>
<keyword evidence="7 9" id="KW-0408">Iron</keyword>
<dbReference type="Pfam" id="PF13442">
    <property type="entry name" value="Cytochrome_CBB3"/>
    <property type="match status" value="1"/>
</dbReference>
<dbReference type="GO" id="GO:0020037">
    <property type="term" value="F:heme binding"/>
    <property type="evidence" value="ECO:0007669"/>
    <property type="project" value="InterPro"/>
</dbReference>
<comment type="caution">
    <text evidence="12">The sequence shown here is derived from an EMBL/GenBank/DDBJ whole genome shotgun (WGS) entry which is preliminary data.</text>
</comment>
<evidence type="ECO:0000256" key="5">
    <source>
        <dbReference type="ARBA" id="ARBA00022723"/>
    </source>
</evidence>
<proteinExistence type="inferred from homology"/>
<organism evidence="12 13">
    <name type="scientific">Geoanaerobacter pelophilus</name>
    <dbReference type="NCBI Taxonomy" id="60036"/>
    <lineage>
        <taxon>Bacteria</taxon>
        <taxon>Pseudomonadati</taxon>
        <taxon>Thermodesulfobacteriota</taxon>
        <taxon>Desulfuromonadia</taxon>
        <taxon>Geobacterales</taxon>
        <taxon>Geobacteraceae</taxon>
        <taxon>Geoanaerobacter</taxon>
    </lineage>
</organism>
<name>A0AAW4L145_9BACT</name>
<evidence type="ECO:0000259" key="11">
    <source>
        <dbReference type="PROSITE" id="PS51007"/>
    </source>
</evidence>
<evidence type="ECO:0000256" key="4">
    <source>
        <dbReference type="ARBA" id="ARBA00022617"/>
    </source>
</evidence>
<evidence type="ECO:0000256" key="10">
    <source>
        <dbReference type="SAM" id="SignalP"/>
    </source>
</evidence>
<dbReference type="InterPro" id="IPR023655">
    <property type="entry name" value="Cyt_C6"/>
</dbReference>
<dbReference type="GO" id="GO:0009055">
    <property type="term" value="F:electron transfer activity"/>
    <property type="evidence" value="ECO:0007669"/>
    <property type="project" value="InterPro"/>
</dbReference>
<feature type="domain" description="Cytochrome c" evidence="11">
    <location>
        <begin position="20"/>
        <end position="101"/>
    </location>
</feature>
<dbReference type="InterPro" id="IPR009056">
    <property type="entry name" value="Cyt_c-like_dom"/>
</dbReference>
<dbReference type="SUPFAM" id="SSF46626">
    <property type="entry name" value="Cytochrome c"/>
    <property type="match status" value="1"/>
</dbReference>
<comment type="subcellular location">
    <subcellularLocation>
        <location evidence="1">Cellular thylakoid lumen</location>
    </subcellularLocation>
</comment>
<evidence type="ECO:0000256" key="7">
    <source>
        <dbReference type="ARBA" id="ARBA00023004"/>
    </source>
</evidence>
<dbReference type="Proteomes" id="UP000811899">
    <property type="component" value="Unassembled WGS sequence"/>
</dbReference>
<gene>
    <name evidence="12" type="ORF">KI809_10260</name>
</gene>
<dbReference type="RefSeq" id="WP_214171435.1">
    <property type="nucleotide sequence ID" value="NZ_JAHCVJ010000003.1"/>
</dbReference>
<dbReference type="GO" id="GO:0005506">
    <property type="term" value="F:iron ion binding"/>
    <property type="evidence" value="ECO:0007669"/>
    <property type="project" value="InterPro"/>
</dbReference>
<dbReference type="GO" id="GO:0031979">
    <property type="term" value="C:plasma membrane-derived thylakoid lumen"/>
    <property type="evidence" value="ECO:0007669"/>
    <property type="project" value="UniProtKB-SubCell"/>
</dbReference>
<evidence type="ECO:0000256" key="2">
    <source>
        <dbReference type="ARBA" id="ARBA00009650"/>
    </source>
</evidence>
<keyword evidence="10" id="KW-0732">Signal</keyword>